<feature type="domain" description="Tc1-like transposase DDE" evidence="1">
    <location>
        <begin position="15"/>
        <end position="74"/>
    </location>
</feature>
<dbReference type="AlphaFoldDB" id="A0A345IKP8"/>
<dbReference type="Pfam" id="PF13358">
    <property type="entry name" value="DDE_3"/>
    <property type="match status" value="1"/>
</dbReference>
<proteinExistence type="predicted"/>
<dbReference type="RefSeq" id="WP_114672969.1">
    <property type="nucleotide sequence ID" value="NZ_CP031159.1"/>
</dbReference>
<dbReference type="Gene3D" id="3.30.420.10">
    <property type="entry name" value="Ribonuclease H-like superfamily/Ribonuclease H"/>
    <property type="match status" value="1"/>
</dbReference>
<protein>
    <recommendedName>
        <fullName evidence="1">Tc1-like transposase DDE domain-containing protein</fullName>
    </recommendedName>
</protein>
<name>A0A345IKP8_9DEIO</name>
<geneLocation type="plasmid" evidence="3">
    <name>pdrda</name>
</geneLocation>
<dbReference type="KEGG" id="dwu:DVJ83_13835"/>
<dbReference type="InterPro" id="IPR036397">
    <property type="entry name" value="RNaseH_sf"/>
</dbReference>
<dbReference type="EMBL" id="CP031159">
    <property type="protein sequence ID" value="AXH00271.1"/>
    <property type="molecule type" value="Genomic_DNA"/>
</dbReference>
<keyword evidence="2" id="KW-0614">Plasmid</keyword>
<accession>A0A345IKP8</accession>
<evidence type="ECO:0000313" key="3">
    <source>
        <dbReference type="Proteomes" id="UP000253744"/>
    </source>
</evidence>
<organism evidence="2 3">
    <name type="scientific">Deinococcus wulumuqiensis</name>
    <dbReference type="NCBI Taxonomy" id="980427"/>
    <lineage>
        <taxon>Bacteria</taxon>
        <taxon>Thermotogati</taxon>
        <taxon>Deinococcota</taxon>
        <taxon>Deinococci</taxon>
        <taxon>Deinococcales</taxon>
        <taxon>Deinococcaceae</taxon>
        <taxon>Deinococcus</taxon>
    </lineage>
</organism>
<sequence length="106" mass="11896">MTAFAERVDAGPDHHVLVVEDGGGFHVPAQQGHPSGIETVRLPPYSPELQPAERLWQLTDATIANRCFESLDALSEVLGQQCAWLETQLDLLSQYTLFHWWPLCQN</sequence>
<dbReference type="GO" id="GO:0003676">
    <property type="term" value="F:nucleic acid binding"/>
    <property type="evidence" value="ECO:0007669"/>
    <property type="project" value="InterPro"/>
</dbReference>
<reference evidence="2 3" key="1">
    <citation type="submission" date="2018-07" db="EMBL/GenBank/DDBJ databases">
        <title>Complete Genome and Methylome Analysis of Deinococcus wulumuqiensis NEB 479.</title>
        <authorList>
            <person name="Fomenkov A."/>
            <person name="Luyten Y."/>
            <person name="Vincze T."/>
            <person name="Anton B.P."/>
            <person name="Clark T."/>
            <person name="Roberts R.J."/>
            <person name="Morgan R.D."/>
        </authorList>
    </citation>
    <scope>NUCLEOTIDE SEQUENCE [LARGE SCALE GENOMIC DNA]</scope>
    <source>
        <strain evidence="2 3">NEB 479</strain>
        <plasmid evidence="3">Plasmid pdrda</plasmid>
    </source>
</reference>
<evidence type="ECO:0000259" key="1">
    <source>
        <dbReference type="Pfam" id="PF13358"/>
    </source>
</evidence>
<evidence type="ECO:0000313" key="2">
    <source>
        <dbReference type="EMBL" id="AXH00271.1"/>
    </source>
</evidence>
<dbReference type="Proteomes" id="UP000253744">
    <property type="component" value="Plasmid pDrdA"/>
</dbReference>
<dbReference type="InterPro" id="IPR038717">
    <property type="entry name" value="Tc1-like_DDE_dom"/>
</dbReference>
<gene>
    <name evidence="2" type="ORF">DVJ83_13835</name>
</gene>